<keyword evidence="4 11" id="KW-0274">FAD</keyword>
<protein>
    <recommendedName>
        <fullName evidence="9">glutaryl-CoA dehydrogenase (ETF)</fullName>
        <ecNumber evidence="9">1.3.8.6</ecNumber>
    </recommendedName>
</protein>
<comment type="similarity">
    <text evidence="2 11">Belongs to the acyl-CoA dehydrogenase family.</text>
</comment>
<evidence type="ECO:0000256" key="3">
    <source>
        <dbReference type="ARBA" id="ARBA00022630"/>
    </source>
</evidence>
<dbReference type="Pfam" id="PF02770">
    <property type="entry name" value="Acyl-CoA_dh_M"/>
    <property type="match status" value="1"/>
</dbReference>
<dbReference type="InterPro" id="IPR013786">
    <property type="entry name" value="AcylCoA_DH/ox_N"/>
</dbReference>
<comment type="catalytic activity">
    <reaction evidence="10">
        <text>glutaryl-CoA + oxidized [electron-transfer flavoprotein] + 2 H(+) = (2E)-butenoyl-CoA + reduced [electron-transfer flavoprotein] + CO2</text>
        <dbReference type="Rhea" id="RHEA:13389"/>
        <dbReference type="Rhea" id="RHEA-COMP:10685"/>
        <dbReference type="Rhea" id="RHEA-COMP:10686"/>
        <dbReference type="ChEBI" id="CHEBI:15378"/>
        <dbReference type="ChEBI" id="CHEBI:16526"/>
        <dbReference type="ChEBI" id="CHEBI:57332"/>
        <dbReference type="ChEBI" id="CHEBI:57378"/>
        <dbReference type="ChEBI" id="CHEBI:57692"/>
        <dbReference type="ChEBI" id="CHEBI:58307"/>
        <dbReference type="EC" id="1.3.8.6"/>
    </reaction>
</comment>
<dbReference type="EC" id="1.3.8.6" evidence="9"/>
<dbReference type="PANTHER" id="PTHR42807:SF1">
    <property type="entry name" value="GLUTARYL-COA DEHYDROGENASE, MITOCHONDRIAL"/>
    <property type="match status" value="1"/>
</dbReference>
<dbReference type="InterPro" id="IPR036250">
    <property type="entry name" value="AcylCo_DH-like_C"/>
</dbReference>
<reference evidence="15" key="1">
    <citation type="submission" date="2015-08" db="EMBL/GenBank/DDBJ databases">
        <title>Complete DNA Sequence of Pseudomonas syringae pv. actinidiae, the Causal Agent of Kiwifruit Canker Disease.</title>
        <authorList>
            <person name="Rikkerink E.H.A."/>
            <person name="Fineran P.C."/>
        </authorList>
    </citation>
    <scope>NUCLEOTIDE SEQUENCE</scope>
    <source>
        <strain evidence="15">SkMP5</strain>
    </source>
</reference>
<evidence type="ECO:0000256" key="5">
    <source>
        <dbReference type="ARBA" id="ARBA00022946"/>
    </source>
</evidence>
<dbReference type="GO" id="GO:0046949">
    <property type="term" value="P:fatty-acyl-CoA biosynthetic process"/>
    <property type="evidence" value="ECO:0007669"/>
    <property type="project" value="TreeGrafter"/>
</dbReference>
<evidence type="ECO:0000256" key="10">
    <source>
        <dbReference type="ARBA" id="ARBA00049493"/>
    </source>
</evidence>
<name>A0A0K8QRT9_9GAMM</name>
<feature type="domain" description="Acyl-CoA dehydrogenase/oxidase N-terminal" evidence="14">
    <location>
        <begin position="38"/>
        <end position="150"/>
    </location>
</feature>
<dbReference type="PANTHER" id="PTHR42807">
    <property type="entry name" value="GLUTARYL-COA DEHYDROGENASE, MITOCHONDRIAL"/>
    <property type="match status" value="1"/>
</dbReference>
<evidence type="ECO:0000259" key="12">
    <source>
        <dbReference type="Pfam" id="PF00441"/>
    </source>
</evidence>
<dbReference type="GO" id="GO:0004361">
    <property type="term" value="F:glutaryl-CoA dehydrogenase activity"/>
    <property type="evidence" value="ECO:0007669"/>
    <property type="project" value="UniProtKB-EC"/>
</dbReference>
<dbReference type="FunFam" id="1.10.540.10:FF:000002">
    <property type="entry name" value="Acyl-CoA dehydrogenase FadE19"/>
    <property type="match status" value="1"/>
</dbReference>
<keyword evidence="3 11" id="KW-0285">Flavoprotein</keyword>
<organism evidence="15">
    <name type="scientific">Mizugakiibacter sediminis</name>
    <dbReference type="NCBI Taxonomy" id="1475481"/>
    <lineage>
        <taxon>Bacteria</taxon>
        <taxon>Pseudomonadati</taxon>
        <taxon>Pseudomonadota</taxon>
        <taxon>Gammaproteobacteria</taxon>
        <taxon>Lysobacterales</taxon>
        <taxon>Rhodanobacteraceae</taxon>
        <taxon>Mizugakiibacter</taxon>
    </lineage>
</organism>
<dbReference type="GO" id="GO:0033539">
    <property type="term" value="P:fatty acid beta-oxidation using acyl-CoA dehydrogenase"/>
    <property type="evidence" value="ECO:0007669"/>
    <property type="project" value="TreeGrafter"/>
</dbReference>
<dbReference type="EMBL" id="DF970270">
    <property type="protein sequence ID" value="GAP67381.1"/>
    <property type="molecule type" value="Genomic_DNA"/>
</dbReference>
<evidence type="ECO:0000256" key="8">
    <source>
        <dbReference type="ARBA" id="ARBA00037927"/>
    </source>
</evidence>
<dbReference type="InterPro" id="IPR009075">
    <property type="entry name" value="AcylCo_DH/oxidase_C"/>
</dbReference>
<dbReference type="Gene3D" id="2.40.110.10">
    <property type="entry name" value="Butyryl-CoA Dehydrogenase, subunit A, domain 2"/>
    <property type="match status" value="1"/>
</dbReference>
<dbReference type="AlphaFoldDB" id="A0A0K8QRT9"/>
<dbReference type="FunFam" id="2.40.110.10:FF:000002">
    <property type="entry name" value="Acyl-CoA dehydrogenase fadE12"/>
    <property type="match status" value="1"/>
</dbReference>
<evidence type="ECO:0000313" key="15">
    <source>
        <dbReference type="EMBL" id="GAP67381.1"/>
    </source>
</evidence>
<proteinExistence type="inferred from homology"/>
<dbReference type="InterPro" id="IPR009100">
    <property type="entry name" value="AcylCoA_DH/oxidase_NM_dom_sf"/>
</dbReference>
<dbReference type="InterPro" id="IPR052033">
    <property type="entry name" value="Glutaryl-CoA_DH_mitochondrial"/>
</dbReference>
<dbReference type="PROSITE" id="PS00073">
    <property type="entry name" value="ACYL_COA_DH_2"/>
    <property type="match status" value="1"/>
</dbReference>
<dbReference type="STRING" id="1475481.GCA_000953855_02750"/>
<sequence>MTPGGGAGRMAAFTFRREPAMAASLNPLDLYDVRALLTDEERMVQDTVGRFVDEKVLPIIGDCFDQARFPRELIPEIAALGLLGATIPEKYGCAGMSGVSYGLICQELERGDSGLRSFASVQSSLCMYPIYAYGSEEQKLHYLPKMAAGEVIGCFGLTEPHGGSDPANMKTHARKDGGDWVINGAKMWITNGNLAHIAIVWAQTEDGIQGFIVPTDSKGFTAQEVHKKMSLRASVTSALFFDNVRVPEANRLPNVKGLKGPLGCLTQARYGITWGPIGAAQACLKEVLDYTQERVLFGRKLAANQAIQLKLADMARRITTAQLLSLQLGRLKDKGAMQPTQVSLAKWNNVRMALDIARECRDILGGAGITTEHAAIRHALNLESVITYEGTETVHQLVVGRELTGINAF</sequence>
<dbReference type="SUPFAM" id="SSF56645">
    <property type="entry name" value="Acyl-CoA dehydrogenase NM domain-like"/>
    <property type="match status" value="1"/>
</dbReference>
<dbReference type="Pfam" id="PF02771">
    <property type="entry name" value="Acyl-CoA_dh_N"/>
    <property type="match status" value="1"/>
</dbReference>
<evidence type="ECO:0000256" key="11">
    <source>
        <dbReference type="RuleBase" id="RU362125"/>
    </source>
</evidence>
<dbReference type="Gene3D" id="1.10.540.10">
    <property type="entry name" value="Acyl-CoA dehydrogenase/oxidase, N-terminal domain"/>
    <property type="match status" value="1"/>
</dbReference>
<dbReference type="Gene3D" id="1.20.140.10">
    <property type="entry name" value="Butyryl-CoA Dehydrogenase, subunit A, domain 3"/>
    <property type="match status" value="1"/>
</dbReference>
<feature type="domain" description="Acyl-CoA dehydrogenase/oxidase C-terminal" evidence="12">
    <location>
        <begin position="257"/>
        <end position="403"/>
    </location>
</feature>
<accession>A0A0K8QRT9</accession>
<dbReference type="InterPro" id="IPR046373">
    <property type="entry name" value="Acyl-CoA_Oxase/DH_mid-dom_sf"/>
</dbReference>
<evidence type="ECO:0000256" key="7">
    <source>
        <dbReference type="ARBA" id="ARBA00037899"/>
    </source>
</evidence>
<comment type="pathway">
    <text evidence="7">Amino-acid metabolism; lysine degradation.</text>
</comment>
<dbReference type="InterPro" id="IPR037069">
    <property type="entry name" value="AcylCoA_DH/ox_N_sf"/>
</dbReference>
<comment type="pathway">
    <text evidence="8">Amino-acid metabolism; tryptophan metabolism.</text>
</comment>
<evidence type="ECO:0000256" key="4">
    <source>
        <dbReference type="ARBA" id="ARBA00022827"/>
    </source>
</evidence>
<feature type="domain" description="Acyl-CoA oxidase/dehydrogenase middle" evidence="13">
    <location>
        <begin position="154"/>
        <end position="244"/>
    </location>
</feature>
<comment type="cofactor">
    <cofactor evidence="1 11">
        <name>FAD</name>
        <dbReference type="ChEBI" id="CHEBI:57692"/>
    </cofactor>
</comment>
<keyword evidence="16" id="KW-1185">Reference proteome</keyword>
<evidence type="ECO:0000256" key="2">
    <source>
        <dbReference type="ARBA" id="ARBA00009347"/>
    </source>
</evidence>
<keyword evidence="5" id="KW-0809">Transit peptide</keyword>
<evidence type="ECO:0000313" key="16">
    <source>
        <dbReference type="Proteomes" id="UP000253740"/>
    </source>
</evidence>
<dbReference type="InterPro" id="IPR006089">
    <property type="entry name" value="Acyl-CoA_DH_CS"/>
</dbReference>
<evidence type="ECO:0000256" key="6">
    <source>
        <dbReference type="ARBA" id="ARBA00023002"/>
    </source>
</evidence>
<dbReference type="GO" id="GO:0000062">
    <property type="term" value="F:fatty-acyl-CoA binding"/>
    <property type="evidence" value="ECO:0007669"/>
    <property type="project" value="TreeGrafter"/>
</dbReference>
<dbReference type="SUPFAM" id="SSF47203">
    <property type="entry name" value="Acyl-CoA dehydrogenase C-terminal domain-like"/>
    <property type="match status" value="1"/>
</dbReference>
<evidence type="ECO:0000256" key="1">
    <source>
        <dbReference type="ARBA" id="ARBA00001974"/>
    </source>
</evidence>
<gene>
    <name evidence="15" type="ORF">MBSD_n2703</name>
</gene>
<dbReference type="Pfam" id="PF00441">
    <property type="entry name" value="Acyl-CoA_dh_1"/>
    <property type="match status" value="1"/>
</dbReference>
<evidence type="ECO:0000259" key="14">
    <source>
        <dbReference type="Pfam" id="PF02771"/>
    </source>
</evidence>
<keyword evidence="6 11" id="KW-0560">Oxidoreductase</keyword>
<dbReference type="GO" id="GO:0050660">
    <property type="term" value="F:flavin adenine dinucleotide binding"/>
    <property type="evidence" value="ECO:0007669"/>
    <property type="project" value="InterPro"/>
</dbReference>
<evidence type="ECO:0000256" key="9">
    <source>
        <dbReference type="ARBA" id="ARBA00039033"/>
    </source>
</evidence>
<evidence type="ECO:0000259" key="13">
    <source>
        <dbReference type="Pfam" id="PF02770"/>
    </source>
</evidence>
<dbReference type="InterPro" id="IPR006091">
    <property type="entry name" value="Acyl-CoA_Oxase/DH_mid-dom"/>
</dbReference>
<dbReference type="Proteomes" id="UP000253740">
    <property type="component" value="Unassembled WGS sequence"/>
</dbReference>